<sequence>MRKLFSRILIQELHLNVVTWGKVVVIPRVRSRNAYQHVSDFDKGQIVAYRKCGISYHSIAARVGRDPITVSRIRNRWVQDGNTESRAGSQPPITNSRENRHVTRMALMNRVATS</sequence>
<comment type="caution">
    <text evidence="3">The sequence shown here is derived from an EMBL/GenBank/DDBJ whole genome shotgun (WGS) entry which is preliminary data.</text>
</comment>
<accession>A0A8X6SF60</accession>
<dbReference type="SUPFAM" id="SSF46689">
    <property type="entry name" value="Homeodomain-like"/>
    <property type="match status" value="1"/>
</dbReference>
<dbReference type="EMBL" id="BMAU01021255">
    <property type="protein sequence ID" value="GFY05868.1"/>
    <property type="molecule type" value="Genomic_DNA"/>
</dbReference>
<feature type="compositionally biased region" description="Polar residues" evidence="2">
    <location>
        <begin position="80"/>
        <end position="96"/>
    </location>
</feature>
<dbReference type="InterPro" id="IPR009057">
    <property type="entry name" value="Homeodomain-like_sf"/>
</dbReference>
<keyword evidence="4" id="KW-1185">Reference proteome</keyword>
<dbReference type="AlphaFoldDB" id="A0A8X6SF60"/>
<organism evidence="3 4">
    <name type="scientific">Trichonephila clavipes</name>
    <name type="common">Golden silk orbweaver</name>
    <name type="synonym">Nephila clavipes</name>
    <dbReference type="NCBI Taxonomy" id="2585209"/>
    <lineage>
        <taxon>Eukaryota</taxon>
        <taxon>Metazoa</taxon>
        <taxon>Ecdysozoa</taxon>
        <taxon>Arthropoda</taxon>
        <taxon>Chelicerata</taxon>
        <taxon>Arachnida</taxon>
        <taxon>Araneae</taxon>
        <taxon>Araneomorphae</taxon>
        <taxon>Entelegynae</taxon>
        <taxon>Araneoidea</taxon>
        <taxon>Nephilidae</taxon>
        <taxon>Trichonephila</taxon>
    </lineage>
</organism>
<dbReference type="Proteomes" id="UP000887159">
    <property type="component" value="Unassembled WGS sequence"/>
</dbReference>
<evidence type="ECO:0000256" key="1">
    <source>
        <dbReference type="ARBA" id="ARBA00004123"/>
    </source>
</evidence>
<feature type="region of interest" description="Disordered" evidence="2">
    <location>
        <begin position="80"/>
        <end position="99"/>
    </location>
</feature>
<evidence type="ECO:0000313" key="3">
    <source>
        <dbReference type="EMBL" id="GFY05868.1"/>
    </source>
</evidence>
<dbReference type="Pfam" id="PF13384">
    <property type="entry name" value="HTH_23"/>
    <property type="match status" value="1"/>
</dbReference>
<evidence type="ECO:0000313" key="4">
    <source>
        <dbReference type="Proteomes" id="UP000887159"/>
    </source>
</evidence>
<name>A0A8X6SF60_TRICX</name>
<comment type="subcellular location">
    <subcellularLocation>
        <location evidence="1">Nucleus</location>
    </subcellularLocation>
</comment>
<gene>
    <name evidence="3" type="primary">NCL1_53147</name>
    <name evidence="3" type="ORF">TNCV_4405351</name>
</gene>
<reference evidence="3" key="1">
    <citation type="submission" date="2020-08" db="EMBL/GenBank/DDBJ databases">
        <title>Multicomponent nature underlies the extraordinary mechanical properties of spider dragline silk.</title>
        <authorList>
            <person name="Kono N."/>
            <person name="Nakamura H."/>
            <person name="Mori M."/>
            <person name="Yoshida Y."/>
            <person name="Ohtoshi R."/>
            <person name="Malay A.D."/>
            <person name="Moran D.A.P."/>
            <person name="Tomita M."/>
            <person name="Numata K."/>
            <person name="Arakawa K."/>
        </authorList>
    </citation>
    <scope>NUCLEOTIDE SEQUENCE</scope>
</reference>
<proteinExistence type="predicted"/>
<evidence type="ECO:0000256" key="2">
    <source>
        <dbReference type="SAM" id="MobiDB-lite"/>
    </source>
</evidence>
<protein>
    <submittedName>
        <fullName evidence="3">HTH_Tnp_Tc3_2 domain-containing protein</fullName>
    </submittedName>
</protein>
<dbReference type="GO" id="GO:0005634">
    <property type="term" value="C:nucleus"/>
    <property type="evidence" value="ECO:0007669"/>
    <property type="project" value="UniProtKB-SubCell"/>
</dbReference>